<feature type="region of interest" description="Disordered" evidence="1">
    <location>
        <begin position="380"/>
        <end position="416"/>
    </location>
</feature>
<accession>A0A150G710</accession>
<dbReference type="AlphaFoldDB" id="A0A150G710"/>
<evidence type="ECO:0000313" key="3">
    <source>
        <dbReference type="Proteomes" id="UP000075714"/>
    </source>
</evidence>
<organism evidence="2 3">
    <name type="scientific">Gonium pectorale</name>
    <name type="common">Green alga</name>
    <dbReference type="NCBI Taxonomy" id="33097"/>
    <lineage>
        <taxon>Eukaryota</taxon>
        <taxon>Viridiplantae</taxon>
        <taxon>Chlorophyta</taxon>
        <taxon>core chlorophytes</taxon>
        <taxon>Chlorophyceae</taxon>
        <taxon>CS clade</taxon>
        <taxon>Chlamydomonadales</taxon>
        <taxon>Volvocaceae</taxon>
        <taxon>Gonium</taxon>
    </lineage>
</organism>
<evidence type="ECO:0000313" key="2">
    <source>
        <dbReference type="EMBL" id="KXZ45618.1"/>
    </source>
</evidence>
<feature type="compositionally biased region" description="Basic and acidic residues" evidence="1">
    <location>
        <begin position="405"/>
        <end position="416"/>
    </location>
</feature>
<name>A0A150G710_GONPE</name>
<feature type="compositionally biased region" description="Polar residues" evidence="1">
    <location>
        <begin position="288"/>
        <end position="297"/>
    </location>
</feature>
<comment type="caution">
    <text evidence="2">The sequence shown here is derived from an EMBL/GenBank/DDBJ whole genome shotgun (WGS) entry which is preliminary data.</text>
</comment>
<reference evidence="3" key="1">
    <citation type="journal article" date="2016" name="Nat. Commun.">
        <title>The Gonium pectorale genome demonstrates co-option of cell cycle regulation during the evolution of multicellularity.</title>
        <authorList>
            <person name="Hanschen E.R."/>
            <person name="Marriage T.N."/>
            <person name="Ferris P.J."/>
            <person name="Hamaji T."/>
            <person name="Toyoda A."/>
            <person name="Fujiyama A."/>
            <person name="Neme R."/>
            <person name="Noguchi H."/>
            <person name="Minakuchi Y."/>
            <person name="Suzuki M."/>
            <person name="Kawai-Toyooka H."/>
            <person name="Smith D.R."/>
            <person name="Sparks H."/>
            <person name="Anderson J."/>
            <person name="Bakaric R."/>
            <person name="Luria V."/>
            <person name="Karger A."/>
            <person name="Kirschner M.W."/>
            <person name="Durand P.M."/>
            <person name="Michod R.E."/>
            <person name="Nozaki H."/>
            <person name="Olson B.J."/>
        </authorList>
    </citation>
    <scope>NUCLEOTIDE SEQUENCE [LARGE SCALE GENOMIC DNA]</scope>
    <source>
        <strain evidence="3">NIES-2863</strain>
    </source>
</reference>
<sequence length="533" mass="52984">MTSPLAAAAPSARTSVASYFSTSTVAPSDIDVSKALNLVHSMVSLPGSTARNSLELAPSSAATGPIAASSASRATANGMDAATMPPDPGRRSLCLSPCHATTAGGGVEGGGHRSTRYGATANGIMPSRPGTRIGRSATVSGITAPTPATPAPPTAASPLPQQASSPMAGTGPSPAAAALAEALAEGIVGAPPRNIRMSIDAAAGAEELSTRIASGTSHAVPVFRPSPLRPSPLAHGQGPAARASIQRQAKSDQVLRTYDADDDGPPVAPPGVFKAIAESSGDPDERPSMSSLARSSQPDGGGPGGDEWSFGGNLQRARMKARYAAIDVAKEVRYLPPSSAAGGARNSSGGGAPAAAASASEGRKGRKGWKMLASFAAKAIGGGKGKPVAPPVPTRQLPRPSMAEEPEKVQRSRDSRRLLLVQRVRVALDGDPPPVLQSQKRAAGPAAAALAAAKKKTQPEEEPPAPTAAAAAVDASMKSGGGAAAGAHAADARDGVAITDGPPADELDELMHAAAAAFAAATSSELSRGVSLV</sequence>
<feature type="region of interest" description="Disordered" evidence="1">
    <location>
        <begin position="431"/>
        <end position="504"/>
    </location>
</feature>
<protein>
    <submittedName>
        <fullName evidence="2">Uncharacterized protein</fullName>
    </submittedName>
</protein>
<dbReference type="Proteomes" id="UP000075714">
    <property type="component" value="Unassembled WGS sequence"/>
</dbReference>
<feature type="compositionally biased region" description="Low complexity" evidence="1">
    <location>
        <begin position="440"/>
        <end position="452"/>
    </location>
</feature>
<gene>
    <name evidence="2" type="ORF">GPECTOR_52g20</name>
</gene>
<dbReference type="EMBL" id="LSYV01000053">
    <property type="protein sequence ID" value="KXZ45618.1"/>
    <property type="molecule type" value="Genomic_DNA"/>
</dbReference>
<feature type="compositionally biased region" description="Low complexity" evidence="1">
    <location>
        <begin position="338"/>
        <end position="360"/>
    </location>
</feature>
<proteinExistence type="predicted"/>
<keyword evidence="3" id="KW-1185">Reference proteome</keyword>
<feature type="region of interest" description="Disordered" evidence="1">
    <location>
        <begin position="338"/>
        <end position="367"/>
    </location>
</feature>
<evidence type="ECO:0000256" key="1">
    <source>
        <dbReference type="SAM" id="MobiDB-lite"/>
    </source>
</evidence>
<feature type="region of interest" description="Disordered" evidence="1">
    <location>
        <begin position="216"/>
        <end position="313"/>
    </location>
</feature>
<feature type="compositionally biased region" description="Low complexity" evidence="1">
    <location>
        <begin position="156"/>
        <end position="173"/>
    </location>
</feature>
<feature type="region of interest" description="Disordered" evidence="1">
    <location>
        <begin position="143"/>
        <end position="173"/>
    </location>
</feature>